<keyword evidence="4" id="KW-1185">Reference proteome</keyword>
<dbReference type="AlphaFoldDB" id="A0A399RKJ2"/>
<gene>
    <name evidence="3" type="ORF">D1222_01885</name>
</gene>
<protein>
    <submittedName>
        <fullName evidence="3">Sel1 repeat family protein</fullName>
    </submittedName>
</protein>
<dbReference type="SUPFAM" id="SSF81901">
    <property type="entry name" value="HCP-like"/>
    <property type="match status" value="1"/>
</dbReference>
<reference evidence="3 4" key="1">
    <citation type="submission" date="2018-08" db="EMBL/GenBank/DDBJ databases">
        <title>Henriciella mobilis sp. nov., isolated from seawater.</title>
        <authorList>
            <person name="Cheng H."/>
            <person name="Wu Y.-H."/>
            <person name="Xu X.-W."/>
            <person name="Guo L.-L."/>
        </authorList>
    </citation>
    <scope>NUCLEOTIDE SEQUENCE [LARGE SCALE GENOMIC DNA]</scope>
    <source>
        <strain evidence="3 4">CCUG67844</strain>
    </source>
</reference>
<dbReference type="SMART" id="SM00671">
    <property type="entry name" value="SEL1"/>
    <property type="match status" value="2"/>
</dbReference>
<dbReference type="OrthoDB" id="7615610at2"/>
<sequence>MTLAAFGHFYGLYSQYDHGLAIRDFLTPACEADHGRACTLLGRHYTWGWVVPADNARSQDFHRKACRLGNAVGCFFVEHQRYRQNVGNDQIRSRALARLKSYCDLGEVESCYAVGHFYEYGNGVPKDLSIASLYYKKSCEIHPWYCVIEDQD</sequence>
<comment type="caution">
    <text evidence="3">The sequence shown here is derived from an EMBL/GenBank/DDBJ whole genome shotgun (WGS) entry which is preliminary data.</text>
</comment>
<dbReference type="InterPro" id="IPR011990">
    <property type="entry name" value="TPR-like_helical_dom_sf"/>
</dbReference>
<keyword evidence="2" id="KW-0677">Repeat</keyword>
<dbReference type="InterPro" id="IPR040239">
    <property type="entry name" value="HcpB-like"/>
</dbReference>
<name>A0A399RKJ2_9PROT</name>
<accession>A0A399RKJ2</accession>
<dbReference type="Pfam" id="PF08238">
    <property type="entry name" value="Sel1"/>
    <property type="match status" value="2"/>
</dbReference>
<dbReference type="PANTHER" id="PTHR13891">
    <property type="entry name" value="CYTOCHROME C OXIDASE ASSEMBLY FACTOR 7"/>
    <property type="match status" value="1"/>
</dbReference>
<evidence type="ECO:0000313" key="3">
    <source>
        <dbReference type="EMBL" id="RIJ31043.1"/>
    </source>
</evidence>
<evidence type="ECO:0000313" key="4">
    <source>
        <dbReference type="Proteomes" id="UP000265845"/>
    </source>
</evidence>
<dbReference type="Gene3D" id="1.25.40.10">
    <property type="entry name" value="Tetratricopeptide repeat domain"/>
    <property type="match status" value="1"/>
</dbReference>
<comment type="similarity">
    <text evidence="1">Belongs to the hcp beta-lactamase family.</text>
</comment>
<organism evidence="3 4">
    <name type="scientific">Henriciella algicola</name>
    <dbReference type="NCBI Taxonomy" id="1608422"/>
    <lineage>
        <taxon>Bacteria</taxon>
        <taxon>Pseudomonadati</taxon>
        <taxon>Pseudomonadota</taxon>
        <taxon>Alphaproteobacteria</taxon>
        <taxon>Hyphomonadales</taxon>
        <taxon>Hyphomonadaceae</taxon>
        <taxon>Henriciella</taxon>
    </lineage>
</organism>
<proteinExistence type="inferred from homology"/>
<evidence type="ECO:0000256" key="2">
    <source>
        <dbReference type="ARBA" id="ARBA00022737"/>
    </source>
</evidence>
<evidence type="ECO:0000256" key="1">
    <source>
        <dbReference type="ARBA" id="ARBA00008486"/>
    </source>
</evidence>
<dbReference type="PANTHER" id="PTHR13891:SF1">
    <property type="entry name" value="CYTOCHROME C OXIDASE ASSEMBLY FACTOR 7"/>
    <property type="match status" value="1"/>
</dbReference>
<dbReference type="EMBL" id="QWGA01000003">
    <property type="protein sequence ID" value="RIJ31043.1"/>
    <property type="molecule type" value="Genomic_DNA"/>
</dbReference>
<dbReference type="RefSeq" id="WP_119452543.1">
    <property type="nucleotide sequence ID" value="NZ_QWGA01000003.1"/>
</dbReference>
<dbReference type="Proteomes" id="UP000265845">
    <property type="component" value="Unassembled WGS sequence"/>
</dbReference>
<dbReference type="InterPro" id="IPR006597">
    <property type="entry name" value="Sel1-like"/>
</dbReference>